<sequence length="69" mass="8073">MTVEQLEKELEMLEIPQELYSIMVGGLPNEKLCITKEDKWQVYYSERGSKSGLKVFETESEACEFFCEK</sequence>
<organism evidence="1 3">
    <name type="scientific">Roseburia inulinivorans</name>
    <dbReference type="NCBI Taxonomy" id="360807"/>
    <lineage>
        <taxon>Bacteria</taxon>
        <taxon>Bacillati</taxon>
        <taxon>Bacillota</taxon>
        <taxon>Clostridia</taxon>
        <taxon>Lachnospirales</taxon>
        <taxon>Lachnospiraceae</taxon>
        <taxon>Roseburia</taxon>
    </lineage>
</organism>
<reference evidence="3 4" key="1">
    <citation type="submission" date="2018-08" db="EMBL/GenBank/DDBJ databases">
        <title>A genome reference for cultivated species of the human gut microbiota.</title>
        <authorList>
            <person name="Zou Y."/>
            <person name="Xue W."/>
            <person name="Luo G."/>
        </authorList>
    </citation>
    <scope>NUCLEOTIDE SEQUENCE [LARGE SCALE GENOMIC DNA]</scope>
    <source>
        <strain evidence="1 3">AF28-15</strain>
        <strain evidence="2 4">AM27-11</strain>
    </source>
</reference>
<proteinExistence type="predicted"/>
<accession>A0A3R5W0A3</accession>
<gene>
    <name evidence="2" type="ORF">DW707_17565</name>
    <name evidence="1" type="ORF">DWY96_16530</name>
</gene>
<dbReference type="RefSeq" id="WP_118112092.1">
    <property type="nucleotide sequence ID" value="NZ_QRTF01000058.1"/>
</dbReference>
<dbReference type="EMBL" id="QSKW01000052">
    <property type="protein sequence ID" value="RHE90244.1"/>
    <property type="molecule type" value="Genomic_DNA"/>
</dbReference>
<evidence type="ECO:0000313" key="2">
    <source>
        <dbReference type="EMBL" id="RHE90244.1"/>
    </source>
</evidence>
<comment type="caution">
    <text evidence="1">The sequence shown here is derived from an EMBL/GenBank/DDBJ whole genome shotgun (WGS) entry which is preliminary data.</text>
</comment>
<dbReference type="Proteomes" id="UP000283738">
    <property type="component" value="Unassembled WGS sequence"/>
</dbReference>
<protein>
    <submittedName>
        <fullName evidence="1">Uncharacterized protein</fullName>
    </submittedName>
</protein>
<dbReference type="Proteomes" id="UP000286271">
    <property type="component" value="Unassembled WGS sequence"/>
</dbReference>
<name>A0A3R5W0A3_9FIRM</name>
<evidence type="ECO:0000313" key="4">
    <source>
        <dbReference type="Proteomes" id="UP000286271"/>
    </source>
</evidence>
<dbReference type="AlphaFoldDB" id="A0A3R5W0A3"/>
<evidence type="ECO:0000313" key="1">
    <source>
        <dbReference type="EMBL" id="RGQ43745.1"/>
    </source>
</evidence>
<dbReference type="EMBL" id="QRTF01000058">
    <property type="protein sequence ID" value="RGQ43745.1"/>
    <property type="molecule type" value="Genomic_DNA"/>
</dbReference>
<evidence type="ECO:0000313" key="3">
    <source>
        <dbReference type="Proteomes" id="UP000283738"/>
    </source>
</evidence>